<dbReference type="PROSITE" id="PS51192">
    <property type="entry name" value="HELICASE_ATP_BIND_1"/>
    <property type="match status" value="1"/>
</dbReference>
<dbReference type="CDD" id="cd18012">
    <property type="entry name" value="DEXQc_arch_SWI2_SNF2"/>
    <property type="match status" value="1"/>
</dbReference>
<dbReference type="OrthoDB" id="9760715at2"/>
<dbReference type="SMART" id="SM00487">
    <property type="entry name" value="DEXDc"/>
    <property type="match status" value="1"/>
</dbReference>
<evidence type="ECO:0000313" key="4">
    <source>
        <dbReference type="EMBL" id="SFP44388.1"/>
    </source>
</evidence>
<dbReference type="InterPro" id="IPR001650">
    <property type="entry name" value="Helicase_C-like"/>
</dbReference>
<organism evidence="4 5">
    <name type="scientific">Pseudarcicella hirudinis</name>
    <dbReference type="NCBI Taxonomy" id="1079859"/>
    <lineage>
        <taxon>Bacteria</taxon>
        <taxon>Pseudomonadati</taxon>
        <taxon>Bacteroidota</taxon>
        <taxon>Cytophagia</taxon>
        <taxon>Cytophagales</taxon>
        <taxon>Flectobacillaceae</taxon>
        <taxon>Pseudarcicella</taxon>
    </lineage>
</organism>
<dbReference type="SMART" id="SM00490">
    <property type="entry name" value="HELICc"/>
    <property type="match status" value="1"/>
</dbReference>
<accession>A0A1I5QDL0</accession>
<protein>
    <submittedName>
        <fullName evidence="4">Superfamily II DNA or RNA helicase, SNF2 family</fullName>
    </submittedName>
</protein>
<dbReference type="SUPFAM" id="SSF52540">
    <property type="entry name" value="P-loop containing nucleoside triphosphate hydrolases"/>
    <property type="match status" value="2"/>
</dbReference>
<keyword evidence="1" id="KW-0378">Hydrolase</keyword>
<dbReference type="CDD" id="cd18793">
    <property type="entry name" value="SF2_C_SNF"/>
    <property type="match status" value="1"/>
</dbReference>
<proteinExistence type="predicted"/>
<gene>
    <name evidence="4" type="ORF">SAMN04515674_103143</name>
</gene>
<dbReference type="AlphaFoldDB" id="A0A1I5QDL0"/>
<keyword evidence="4" id="KW-0547">Nucleotide-binding</keyword>
<feature type="domain" description="Helicase C-terminal" evidence="3">
    <location>
        <begin position="818"/>
        <end position="974"/>
    </location>
</feature>
<dbReference type="Proteomes" id="UP000199306">
    <property type="component" value="Unassembled WGS sequence"/>
</dbReference>
<keyword evidence="4" id="KW-0347">Helicase</keyword>
<dbReference type="GO" id="GO:0005524">
    <property type="term" value="F:ATP binding"/>
    <property type="evidence" value="ECO:0007669"/>
    <property type="project" value="InterPro"/>
</dbReference>
<feature type="domain" description="Helicase ATP-binding" evidence="2">
    <location>
        <begin position="534"/>
        <end position="693"/>
    </location>
</feature>
<dbReference type="Gene3D" id="3.40.50.300">
    <property type="entry name" value="P-loop containing nucleotide triphosphate hydrolases"/>
    <property type="match status" value="1"/>
</dbReference>
<dbReference type="RefSeq" id="WP_092014072.1">
    <property type="nucleotide sequence ID" value="NZ_FOXH01000003.1"/>
</dbReference>
<reference evidence="4 5" key="1">
    <citation type="submission" date="2016-10" db="EMBL/GenBank/DDBJ databases">
        <authorList>
            <person name="de Groot N.N."/>
        </authorList>
    </citation>
    <scope>NUCLEOTIDE SEQUENCE [LARGE SCALE GENOMIC DNA]</scope>
    <source>
        <strain evidence="5">E92,LMG 26720,CCM 7988</strain>
    </source>
</reference>
<dbReference type="InterPro" id="IPR027417">
    <property type="entry name" value="P-loop_NTPase"/>
</dbReference>
<evidence type="ECO:0000256" key="1">
    <source>
        <dbReference type="ARBA" id="ARBA00022801"/>
    </source>
</evidence>
<keyword evidence="4" id="KW-0067">ATP-binding</keyword>
<dbReference type="STRING" id="1079859.SAMN04515674_103143"/>
<keyword evidence="5" id="KW-1185">Reference proteome</keyword>
<dbReference type="PROSITE" id="PS51194">
    <property type="entry name" value="HELICASE_CTER"/>
    <property type="match status" value="1"/>
</dbReference>
<dbReference type="InterPro" id="IPR014001">
    <property type="entry name" value="Helicase_ATP-bd"/>
</dbReference>
<dbReference type="GO" id="GO:0004386">
    <property type="term" value="F:helicase activity"/>
    <property type="evidence" value="ECO:0007669"/>
    <property type="project" value="UniProtKB-KW"/>
</dbReference>
<dbReference type="Gene3D" id="3.40.50.10810">
    <property type="entry name" value="Tandem AAA-ATPase domain"/>
    <property type="match status" value="1"/>
</dbReference>
<evidence type="ECO:0000259" key="3">
    <source>
        <dbReference type="PROSITE" id="PS51194"/>
    </source>
</evidence>
<dbReference type="Pfam" id="PF00271">
    <property type="entry name" value="Helicase_C"/>
    <property type="match status" value="1"/>
</dbReference>
<evidence type="ECO:0000313" key="5">
    <source>
        <dbReference type="Proteomes" id="UP000199306"/>
    </source>
</evidence>
<dbReference type="GO" id="GO:0016787">
    <property type="term" value="F:hydrolase activity"/>
    <property type="evidence" value="ECO:0007669"/>
    <property type="project" value="UniProtKB-KW"/>
</dbReference>
<dbReference type="Pfam" id="PF00176">
    <property type="entry name" value="SNF2-rel_dom"/>
    <property type="match status" value="1"/>
</dbReference>
<dbReference type="PANTHER" id="PTHR10799">
    <property type="entry name" value="SNF2/RAD54 HELICASE FAMILY"/>
    <property type="match status" value="1"/>
</dbReference>
<dbReference type="InterPro" id="IPR000330">
    <property type="entry name" value="SNF2_N"/>
</dbReference>
<dbReference type="InterPro" id="IPR049730">
    <property type="entry name" value="SNF2/RAD54-like_C"/>
</dbReference>
<dbReference type="EMBL" id="FOXH01000003">
    <property type="protein sequence ID" value="SFP44388.1"/>
    <property type="molecule type" value="Genomic_DNA"/>
</dbReference>
<name>A0A1I5QDL0_9BACT</name>
<dbReference type="InterPro" id="IPR038718">
    <property type="entry name" value="SNF2-like_sf"/>
</dbReference>
<sequence>MKVSTTEPFQIIYSFLSHEYLGYLLESFVVQLDTKGQLTLLNQNVSAKNIKEFSEGLDDADYKLVKLIDSIQQEAIFKKFAGSKKKTIVDFFLKVYDPQKGDKPLQELIGSYVENVRAEIMPLLNGKQLFIMGGDGNPIWQKVEVLPEKATVLFHFMRNEENTHYFPTIKYQGEKVDFQYKNAFIVCDEPAWMVLENRLYHFDKDVDGKKLRPFFNKKFIIIPKTVEEDYYRKFVTSIITLFDVYAKGFEIRSETYSCVPVLSLSEMKVKSHTVGVFEAQEAESEEDDESMVSFVLSFKYGKYNFHFDSFSSSANVSMEKKGDDYIFHKVRRDLYREKEKLRILKSLGLEIKNGRISISKSEAFMWLQANYPALIEAGFEISQKVENNAKKYFLGYSNIDVKITEGQDWFDIHALVRFGEFEIPFLKLRNLILQKKREFTLPNGEVAVIPEIWFTQYSELFSFMEHHIDNEGFILKKHHLSLVQDLQKESLARAVMTRKLEKLRDFDEIQEYPVPQGFTGKLRPYQKAGYDWMRFLNDYNFGGCLADDMGLGKTIMSLTLLQSQKENGAKDPSLLIMPTSLIYNWEMEAAKFTPDLKVLVYTGTYRDKNIEQFRDYDLVLTSYGIVRIDIDLLKDFRFHYVILDESQSIKNPSSFITKAVTQLNSRYRLILTGTPLENSTLDLWSQMSFVNPGLLGNQTFFRNEFQIPIEKKNDEAKTQRLYSIIKPFMLRRHKSQVATELPPKIESIHYSQMTDQQEHEYEEAKSYYRNLILEHIEEEGIAKSQMVVLQGLTKLRQIANHPRLTDTEYDGDSGKLDDVLQKMETVVEENHKILIFSQFVKHLELFRERLEEQGRPYAYLDGSTYDRQSQVELFQNTEGVKIFLISLKAGGLGLNLTAAEYVFILDPWWNPAIEAQAVDRAHRIGQQNTVFTYKFITKNTVEEKILALQRSKQRLASELITTEESFVKSLTKEDLIALLE</sequence>
<evidence type="ECO:0000259" key="2">
    <source>
        <dbReference type="PROSITE" id="PS51192"/>
    </source>
</evidence>